<sequence>MTRVIGFIGLGNMGEPMVMNLLKAGFQVKVYNRTPEKTKAVVEAGAEQVNRPADAAAPGGIVITMVANDQAVEELVLGPNGFGEVLGQGGIHLSMSTIAPATSRKLAAYHQEHGSQYVASPVFGRPEAAAAQKLNILSSGSSVAKERVKSIQEALGQRVFDVGEEPESANVIKLGGNFMIMAAMEAMAEAFNLAEKNGIDRQLAAEIYASTLFNCTVYQGYGQMIANKQFEPAGFQLALGLKDCNLVLEEANSTQTPMPLAGLLHNRLLASVAKNRGNQDWAALARIALEEAGLE</sequence>
<dbReference type="InterPro" id="IPR051265">
    <property type="entry name" value="HIBADH-related_NP60_sf"/>
</dbReference>
<dbReference type="InterPro" id="IPR002204">
    <property type="entry name" value="3-OH-isobutyrate_DH-rel_CS"/>
</dbReference>
<dbReference type="EMBL" id="JAGYPE020000002">
    <property type="protein sequence ID" value="MCH6264258.1"/>
    <property type="molecule type" value="Genomic_DNA"/>
</dbReference>
<dbReference type="PANTHER" id="PTHR43580">
    <property type="entry name" value="OXIDOREDUCTASE GLYR1-RELATED"/>
    <property type="match status" value="1"/>
</dbReference>
<dbReference type="SUPFAM" id="SSF48179">
    <property type="entry name" value="6-phosphogluconate dehydrogenase C-terminal domain-like"/>
    <property type="match status" value="1"/>
</dbReference>
<evidence type="ECO:0000313" key="7">
    <source>
        <dbReference type="EMBL" id="MBS4185509.1"/>
    </source>
</evidence>
<comment type="similarity">
    <text evidence="1">Belongs to the HIBADH-related family.</text>
</comment>
<dbReference type="Pfam" id="PF03446">
    <property type="entry name" value="NAD_binding_2"/>
    <property type="match status" value="1"/>
</dbReference>
<dbReference type="Proteomes" id="UP000677265">
    <property type="component" value="Unassembled WGS sequence"/>
</dbReference>
<dbReference type="GO" id="GO:0016491">
    <property type="term" value="F:oxidoreductase activity"/>
    <property type="evidence" value="ECO:0007669"/>
    <property type="project" value="UniProtKB-KW"/>
</dbReference>
<accession>A0A942T3N8</accession>
<dbReference type="GO" id="GO:0050661">
    <property type="term" value="F:NADP binding"/>
    <property type="evidence" value="ECO:0007669"/>
    <property type="project" value="InterPro"/>
</dbReference>
<dbReference type="PANTHER" id="PTHR43580:SF2">
    <property type="entry name" value="CYTOKINE-LIKE NUCLEAR FACTOR N-PAC"/>
    <property type="match status" value="1"/>
</dbReference>
<dbReference type="Pfam" id="PF14833">
    <property type="entry name" value="NAD_binding_11"/>
    <property type="match status" value="1"/>
</dbReference>
<dbReference type="PIRSF" id="PIRSF000103">
    <property type="entry name" value="HIBADH"/>
    <property type="match status" value="1"/>
</dbReference>
<keyword evidence="3" id="KW-0520">NAD</keyword>
<dbReference type="InterPro" id="IPR029154">
    <property type="entry name" value="HIBADH-like_NADP-bd"/>
</dbReference>
<protein>
    <submittedName>
        <fullName evidence="7">NAD(P)-dependent oxidoreductase</fullName>
    </submittedName>
</protein>
<evidence type="ECO:0000313" key="8">
    <source>
        <dbReference type="EMBL" id="MCH6264258.1"/>
    </source>
</evidence>
<keyword evidence="2" id="KW-0560">Oxidoreductase</keyword>
<dbReference type="InterPro" id="IPR015815">
    <property type="entry name" value="HIBADH-related"/>
</dbReference>
<dbReference type="GO" id="GO:0016054">
    <property type="term" value="P:organic acid catabolic process"/>
    <property type="evidence" value="ECO:0007669"/>
    <property type="project" value="UniProtKB-ARBA"/>
</dbReference>
<evidence type="ECO:0000256" key="3">
    <source>
        <dbReference type="ARBA" id="ARBA00023027"/>
    </source>
</evidence>
<dbReference type="Gene3D" id="1.10.1040.10">
    <property type="entry name" value="N-(1-d-carboxylethyl)-l-norvaline Dehydrogenase, domain 2"/>
    <property type="match status" value="1"/>
</dbReference>
<evidence type="ECO:0000256" key="2">
    <source>
        <dbReference type="ARBA" id="ARBA00023002"/>
    </source>
</evidence>
<keyword evidence="9" id="KW-1185">Reference proteome</keyword>
<dbReference type="InterPro" id="IPR006115">
    <property type="entry name" value="6PGDH_NADP-bd"/>
</dbReference>
<feature type="domain" description="3-hydroxyisobutyrate dehydrogenase-like NAD-binding" evidence="6">
    <location>
        <begin position="169"/>
        <end position="286"/>
    </location>
</feature>
<dbReference type="RefSeq" id="WP_213145363.1">
    <property type="nucleotide sequence ID" value="NZ_JAGYPE020000002.1"/>
</dbReference>
<dbReference type="SUPFAM" id="SSF51735">
    <property type="entry name" value="NAD(P)-binding Rossmann-fold domains"/>
    <property type="match status" value="1"/>
</dbReference>
<comment type="caution">
    <text evidence="7">The sequence shown here is derived from an EMBL/GenBank/DDBJ whole genome shotgun (WGS) entry which is preliminary data.</text>
</comment>
<evidence type="ECO:0000256" key="1">
    <source>
        <dbReference type="ARBA" id="ARBA00009080"/>
    </source>
</evidence>
<feature type="active site" evidence="4">
    <location>
        <position position="173"/>
    </location>
</feature>
<dbReference type="GO" id="GO:0051287">
    <property type="term" value="F:NAD binding"/>
    <property type="evidence" value="ECO:0007669"/>
    <property type="project" value="InterPro"/>
</dbReference>
<proteinExistence type="inferred from homology"/>
<gene>
    <name evidence="8" type="ORF">KHB02_001785</name>
    <name evidence="7" type="ORF">KHB02_29430</name>
</gene>
<evidence type="ECO:0000259" key="5">
    <source>
        <dbReference type="Pfam" id="PF03446"/>
    </source>
</evidence>
<dbReference type="Gene3D" id="3.40.50.720">
    <property type="entry name" value="NAD(P)-binding Rossmann-like Domain"/>
    <property type="match status" value="1"/>
</dbReference>
<dbReference type="InterPro" id="IPR013328">
    <property type="entry name" value="6PGD_dom2"/>
</dbReference>
<evidence type="ECO:0000256" key="4">
    <source>
        <dbReference type="PIRSR" id="PIRSR000103-1"/>
    </source>
</evidence>
<dbReference type="PROSITE" id="PS00895">
    <property type="entry name" value="3_HYDROXYISOBUT_DH"/>
    <property type="match status" value="1"/>
</dbReference>
<dbReference type="InterPro" id="IPR008927">
    <property type="entry name" value="6-PGluconate_DH-like_C_sf"/>
</dbReference>
<organism evidence="7">
    <name type="scientific">Neobacillus citreus</name>
    <dbReference type="NCBI Taxonomy" id="2833578"/>
    <lineage>
        <taxon>Bacteria</taxon>
        <taxon>Bacillati</taxon>
        <taxon>Bacillota</taxon>
        <taxon>Bacilli</taxon>
        <taxon>Bacillales</taxon>
        <taxon>Bacillaceae</taxon>
        <taxon>Neobacillus</taxon>
    </lineage>
</organism>
<dbReference type="EMBL" id="JAGYPE010000006">
    <property type="protein sequence ID" value="MBS4185509.1"/>
    <property type="molecule type" value="Genomic_DNA"/>
</dbReference>
<reference evidence="7" key="1">
    <citation type="submission" date="2021-05" db="EMBL/GenBank/DDBJ databases">
        <title>Novel Bacillus species.</title>
        <authorList>
            <person name="Liu G."/>
        </authorList>
    </citation>
    <scope>NUCLEOTIDE SEQUENCE</scope>
    <source>
        <strain evidence="7 9">FJAT-50051</strain>
    </source>
</reference>
<evidence type="ECO:0000313" key="9">
    <source>
        <dbReference type="Proteomes" id="UP000677265"/>
    </source>
</evidence>
<dbReference type="InterPro" id="IPR036291">
    <property type="entry name" value="NAD(P)-bd_dom_sf"/>
</dbReference>
<name>A0A942T3N8_9BACI</name>
<evidence type="ECO:0000259" key="6">
    <source>
        <dbReference type="Pfam" id="PF14833"/>
    </source>
</evidence>
<feature type="domain" description="6-phosphogluconate dehydrogenase NADP-binding" evidence="5">
    <location>
        <begin position="5"/>
        <end position="163"/>
    </location>
</feature>
<dbReference type="AlphaFoldDB" id="A0A942T3N8"/>